<evidence type="ECO:0000313" key="4">
    <source>
        <dbReference type="Proteomes" id="UP000000483"/>
    </source>
</evidence>
<dbReference type="RefSeq" id="WP_013705774.1">
    <property type="nucleotide sequence ID" value="NC_015388.1"/>
</dbReference>
<dbReference type="KEGG" id="dao:Desac_0782"/>
<proteinExistence type="predicted"/>
<reference evidence="4" key="2">
    <citation type="submission" date="2011-03" db="EMBL/GenBank/DDBJ databases">
        <title>The complete genome of Desulfobacca acetoxidans DSM 11109.</title>
        <authorList>
            <consortium name="US DOE Joint Genome Institute (JGI-PGF)"/>
            <person name="Lucas S."/>
            <person name="Copeland A."/>
            <person name="Lapidus A."/>
            <person name="Bruce D."/>
            <person name="Goodwin L."/>
            <person name="Pitluck S."/>
            <person name="Peters L."/>
            <person name="Kyrpides N."/>
            <person name="Mavromatis K."/>
            <person name="Ivanova N."/>
            <person name="Ovchinnikova G."/>
            <person name="Teshima H."/>
            <person name="Detter J.C."/>
            <person name="Han C."/>
            <person name="Land M."/>
            <person name="Hauser L."/>
            <person name="Markowitz V."/>
            <person name="Cheng J.-F."/>
            <person name="Hugenholtz P."/>
            <person name="Woyke T."/>
            <person name="Wu D."/>
            <person name="Spring S."/>
            <person name="Schueler E."/>
            <person name="Brambilla E."/>
            <person name="Klenk H.-P."/>
            <person name="Eisen J.A."/>
        </authorList>
    </citation>
    <scope>NUCLEOTIDE SEQUENCE [LARGE SCALE GENOMIC DNA]</scope>
    <source>
        <strain evidence="4">ATCC 700848 / DSM 11109 / ASRB2</strain>
    </source>
</reference>
<sequence>MQRLILSSLLLATLLMLSSGCAHDPDNYGQSYQQWFEAQVKNPDAPANPSPAATLPGEIAMEIQKKRYIPMLTEKKKDNKGKVQSQFDTQSND</sequence>
<dbReference type="HOGENOM" id="CLU_2394897_0_0_7"/>
<dbReference type="AlphaFoldDB" id="F2NFA6"/>
<accession>F2NFA6</accession>
<dbReference type="STRING" id="880072.Desac_0782"/>
<evidence type="ECO:0000256" key="2">
    <source>
        <dbReference type="SAM" id="SignalP"/>
    </source>
</evidence>
<feature type="compositionally biased region" description="Polar residues" evidence="1">
    <location>
        <begin position="82"/>
        <end position="93"/>
    </location>
</feature>
<evidence type="ECO:0000313" key="3">
    <source>
        <dbReference type="EMBL" id="AEB08661.1"/>
    </source>
</evidence>
<dbReference type="Proteomes" id="UP000000483">
    <property type="component" value="Chromosome"/>
</dbReference>
<gene>
    <name evidence="3" type="ordered locus">Desac_0782</name>
</gene>
<dbReference type="EMBL" id="CP002629">
    <property type="protein sequence ID" value="AEB08661.1"/>
    <property type="molecule type" value="Genomic_DNA"/>
</dbReference>
<reference evidence="3 4" key="1">
    <citation type="journal article" date="2011" name="Stand. Genomic Sci.">
        <title>Complete genome sequence of the acetate-degrading sulfate reducer Desulfobacca acetoxidans type strain (ASRB2).</title>
        <authorList>
            <person name="Goker M."/>
            <person name="Teshima H."/>
            <person name="Lapidus A."/>
            <person name="Nolan M."/>
            <person name="Lucas S."/>
            <person name="Hammon N."/>
            <person name="Deshpande S."/>
            <person name="Cheng J.F."/>
            <person name="Tapia R."/>
            <person name="Han C."/>
            <person name="Goodwin L."/>
            <person name="Pitluck S."/>
            <person name="Huntemann M."/>
            <person name="Liolios K."/>
            <person name="Ivanova N."/>
            <person name="Pagani I."/>
            <person name="Mavromatis K."/>
            <person name="Ovchinikova G."/>
            <person name="Pati A."/>
            <person name="Chen A."/>
            <person name="Palaniappan K."/>
            <person name="Land M."/>
            <person name="Hauser L."/>
            <person name="Brambilla E.M."/>
            <person name="Rohde M."/>
            <person name="Spring S."/>
            <person name="Detter J.C."/>
            <person name="Woyke T."/>
            <person name="Bristow J."/>
            <person name="Eisen J.A."/>
            <person name="Markowitz V."/>
            <person name="Hugenholtz P."/>
            <person name="Kyrpides N.C."/>
            <person name="Klenk H.P."/>
        </authorList>
    </citation>
    <scope>NUCLEOTIDE SEQUENCE [LARGE SCALE GENOMIC DNA]</scope>
    <source>
        <strain evidence="4">ATCC 700848 / DSM 11109 / ASRB2</strain>
    </source>
</reference>
<keyword evidence="4" id="KW-1185">Reference proteome</keyword>
<feature type="chain" id="PRO_5003282562" description="Lipoprotein" evidence="2">
    <location>
        <begin position="25"/>
        <end position="93"/>
    </location>
</feature>
<dbReference type="PROSITE" id="PS51257">
    <property type="entry name" value="PROKAR_LIPOPROTEIN"/>
    <property type="match status" value="1"/>
</dbReference>
<feature type="region of interest" description="Disordered" evidence="1">
    <location>
        <begin position="73"/>
        <end position="93"/>
    </location>
</feature>
<name>F2NFA6_DESAR</name>
<feature type="signal peptide" evidence="2">
    <location>
        <begin position="1"/>
        <end position="24"/>
    </location>
</feature>
<protein>
    <recommendedName>
        <fullName evidence="5">Lipoprotein</fullName>
    </recommendedName>
</protein>
<evidence type="ECO:0000256" key="1">
    <source>
        <dbReference type="SAM" id="MobiDB-lite"/>
    </source>
</evidence>
<evidence type="ECO:0008006" key="5">
    <source>
        <dbReference type="Google" id="ProtNLM"/>
    </source>
</evidence>
<keyword evidence="2" id="KW-0732">Signal</keyword>
<organism evidence="3 4">
    <name type="scientific">Desulfobacca acetoxidans (strain ATCC 700848 / DSM 11109 / ASRB2)</name>
    <dbReference type="NCBI Taxonomy" id="880072"/>
    <lineage>
        <taxon>Bacteria</taxon>
        <taxon>Pseudomonadati</taxon>
        <taxon>Thermodesulfobacteriota</taxon>
        <taxon>Desulfobaccia</taxon>
        <taxon>Desulfobaccales</taxon>
        <taxon>Desulfobaccaceae</taxon>
        <taxon>Desulfobacca</taxon>
    </lineage>
</organism>